<evidence type="ECO:0000256" key="1">
    <source>
        <dbReference type="SAM" id="MobiDB-lite"/>
    </source>
</evidence>
<gene>
    <name evidence="2" type="ORF">AXF42_Ash010960</name>
</gene>
<accession>A0A2H9ZQQ1</accession>
<proteinExistence type="predicted"/>
<organism evidence="2 3">
    <name type="scientific">Apostasia shenzhenica</name>
    <dbReference type="NCBI Taxonomy" id="1088818"/>
    <lineage>
        <taxon>Eukaryota</taxon>
        <taxon>Viridiplantae</taxon>
        <taxon>Streptophyta</taxon>
        <taxon>Embryophyta</taxon>
        <taxon>Tracheophyta</taxon>
        <taxon>Spermatophyta</taxon>
        <taxon>Magnoliopsida</taxon>
        <taxon>Liliopsida</taxon>
        <taxon>Asparagales</taxon>
        <taxon>Orchidaceae</taxon>
        <taxon>Apostasioideae</taxon>
        <taxon>Apostasia</taxon>
    </lineage>
</organism>
<evidence type="ECO:0000313" key="2">
    <source>
        <dbReference type="EMBL" id="PKA45620.1"/>
    </source>
</evidence>
<name>A0A2H9ZQQ1_9ASPA</name>
<dbReference type="PANTHER" id="PTHR33672">
    <property type="entry name" value="YCF3-INTERACTING PROTEIN 1, CHLOROPLASTIC"/>
    <property type="match status" value="1"/>
</dbReference>
<dbReference type="GO" id="GO:0080183">
    <property type="term" value="P:response to photooxidative stress"/>
    <property type="evidence" value="ECO:0007669"/>
    <property type="project" value="InterPro"/>
</dbReference>
<keyword evidence="3" id="KW-1185">Reference proteome</keyword>
<dbReference type="AlphaFoldDB" id="A0A2H9ZQQ1"/>
<dbReference type="Proteomes" id="UP000236161">
    <property type="component" value="Unassembled WGS sequence"/>
</dbReference>
<feature type="region of interest" description="Disordered" evidence="1">
    <location>
        <begin position="1"/>
        <end position="24"/>
    </location>
</feature>
<dbReference type="OrthoDB" id="1880037at2759"/>
<sequence>MPSSPQREIHGTVASHISTDNNQEEDQWSQLQRRTRNPNEMGSKYCGEGRASFRSDEFVLSSRSPTVHILYDSFRNDVPAARKIQRKGTTASSSAARPACSFWRRCPRRSCFSMERFECHSAAIEDDGADEGESGPLSYFDLPLELIRSGADEACSPVKSAFIFQKDVNGVRIEEVVCINRETREVFDFSYGFISAVVADF</sequence>
<dbReference type="EMBL" id="KZ454830">
    <property type="protein sequence ID" value="PKA45620.1"/>
    <property type="molecule type" value="Genomic_DNA"/>
</dbReference>
<reference evidence="2 3" key="1">
    <citation type="journal article" date="2017" name="Nature">
        <title>The Apostasia genome and the evolution of orchids.</title>
        <authorList>
            <person name="Zhang G.Q."/>
            <person name="Liu K.W."/>
            <person name="Li Z."/>
            <person name="Lohaus R."/>
            <person name="Hsiao Y.Y."/>
            <person name="Niu S.C."/>
            <person name="Wang J.Y."/>
            <person name="Lin Y.C."/>
            <person name="Xu Q."/>
            <person name="Chen L.J."/>
            <person name="Yoshida K."/>
            <person name="Fujiwara S."/>
            <person name="Wang Z.W."/>
            <person name="Zhang Y.Q."/>
            <person name="Mitsuda N."/>
            <person name="Wang M."/>
            <person name="Liu G.H."/>
            <person name="Pecoraro L."/>
            <person name="Huang H.X."/>
            <person name="Xiao X.J."/>
            <person name="Lin M."/>
            <person name="Wu X.Y."/>
            <person name="Wu W.L."/>
            <person name="Chen Y.Y."/>
            <person name="Chang S.B."/>
            <person name="Sakamoto S."/>
            <person name="Ohme-Takagi M."/>
            <person name="Yagi M."/>
            <person name="Zeng S.J."/>
            <person name="Shen C.Y."/>
            <person name="Yeh C.M."/>
            <person name="Luo Y.B."/>
            <person name="Tsai W.C."/>
            <person name="Van de Peer Y."/>
            <person name="Liu Z.J."/>
        </authorList>
    </citation>
    <scope>NUCLEOTIDE SEQUENCE [LARGE SCALE GENOMIC DNA]</scope>
    <source>
        <strain evidence="3">cv. Shenzhen</strain>
        <tissue evidence="2">Stem</tissue>
    </source>
</reference>
<dbReference type="GO" id="GO:0009535">
    <property type="term" value="C:chloroplast thylakoid membrane"/>
    <property type="evidence" value="ECO:0007669"/>
    <property type="project" value="InterPro"/>
</dbReference>
<protein>
    <submittedName>
        <fullName evidence="2">Uncharacterized protein</fullName>
    </submittedName>
</protein>
<dbReference type="PANTHER" id="PTHR33672:SF24">
    <property type="entry name" value="OS01G0798600 PROTEIN"/>
    <property type="match status" value="1"/>
</dbReference>
<evidence type="ECO:0000313" key="3">
    <source>
        <dbReference type="Proteomes" id="UP000236161"/>
    </source>
</evidence>
<dbReference type="GO" id="GO:0048564">
    <property type="term" value="P:photosystem I assembly"/>
    <property type="evidence" value="ECO:0007669"/>
    <property type="project" value="InterPro"/>
</dbReference>
<dbReference type="InterPro" id="IPR040340">
    <property type="entry name" value="CEST/Y3IP1"/>
</dbReference>